<evidence type="ECO:0000313" key="3">
    <source>
        <dbReference type="Proteomes" id="UP000075411"/>
    </source>
</evidence>
<dbReference type="OrthoDB" id="7223581at2"/>
<dbReference type="EMBL" id="LHZT01000117">
    <property type="protein sequence ID" value="KXV57984.1"/>
    <property type="molecule type" value="Genomic_DNA"/>
</dbReference>
<proteinExistence type="predicted"/>
<dbReference type="Proteomes" id="UP000075411">
    <property type="component" value="Unassembled WGS sequence"/>
</dbReference>
<gene>
    <name evidence="2" type="ORF">AD947_07275</name>
</gene>
<evidence type="ECO:0008006" key="4">
    <source>
        <dbReference type="Google" id="ProtNLM"/>
    </source>
</evidence>
<feature type="region of interest" description="Disordered" evidence="1">
    <location>
        <begin position="194"/>
        <end position="217"/>
    </location>
</feature>
<sequence>MFRHTHPLQTLLKWPLVVVTLVGFLGLLALQSFAQPDELPRATIARLLGVDIAARMTMPDEDMDAASSGSAFSDTAQSSSALHAGGEFSASHSPKAWSSGGDAAWEPSSQASSPSTAVHRPALRSANQHHHMMAAQARQMAAAMAGKSTQPHSGHHHHGAEGCPLCPLLSLPAALPMAVLLVPPPVLRWMRRGSHASTPRAPPSVPLGLPPSRGPPA</sequence>
<name>A0A149TXN4_9PROT</name>
<feature type="region of interest" description="Disordered" evidence="1">
    <location>
        <begin position="83"/>
        <end position="119"/>
    </location>
</feature>
<organism evidence="2 3">
    <name type="scientific">Acetobacter tropicalis</name>
    <dbReference type="NCBI Taxonomy" id="104102"/>
    <lineage>
        <taxon>Bacteria</taxon>
        <taxon>Pseudomonadati</taxon>
        <taxon>Pseudomonadota</taxon>
        <taxon>Alphaproteobacteria</taxon>
        <taxon>Acetobacterales</taxon>
        <taxon>Acetobacteraceae</taxon>
        <taxon>Acetobacter</taxon>
    </lineage>
</organism>
<feature type="compositionally biased region" description="Pro residues" evidence="1">
    <location>
        <begin position="200"/>
        <end position="217"/>
    </location>
</feature>
<feature type="compositionally biased region" description="Polar residues" evidence="1">
    <location>
        <begin position="107"/>
        <end position="116"/>
    </location>
</feature>
<reference evidence="2 3" key="1">
    <citation type="submission" date="2015-06" db="EMBL/GenBank/DDBJ databases">
        <title>Improved classification and identification of acetic acid bacteria using matrix-assisted laser desorption/ionization time-of-flight mass spectrometry; Gluconobacter nephelii and Gluconobacter uchimurae are later heterotypic synonyms of Gluconobacter japonicus and Gluconobacter oxydans, respectively.</title>
        <authorList>
            <person name="Li L."/>
            <person name="Cleenwerck I."/>
            <person name="De Vuyst L."/>
            <person name="Vandamme P."/>
        </authorList>
    </citation>
    <scope>NUCLEOTIDE SEQUENCE [LARGE SCALE GENOMIC DNA]</scope>
    <source>
        <strain evidence="2 3">LMG 1663</strain>
    </source>
</reference>
<dbReference type="RefSeq" id="WP_061487999.1">
    <property type="nucleotide sequence ID" value="NZ_LHZT01000117.1"/>
</dbReference>
<dbReference type="AlphaFoldDB" id="A0A149TXN4"/>
<accession>A0A149TXN4</accession>
<comment type="caution">
    <text evidence="2">The sequence shown here is derived from an EMBL/GenBank/DDBJ whole genome shotgun (WGS) entry which is preliminary data.</text>
</comment>
<dbReference type="PATRIC" id="fig|104102.12.peg.2261"/>
<evidence type="ECO:0000256" key="1">
    <source>
        <dbReference type="SAM" id="MobiDB-lite"/>
    </source>
</evidence>
<evidence type="ECO:0000313" key="2">
    <source>
        <dbReference type="EMBL" id="KXV57984.1"/>
    </source>
</evidence>
<protein>
    <recommendedName>
        <fullName evidence="4">DUF2946 domain-containing protein</fullName>
    </recommendedName>
</protein>